<feature type="domain" description="MAM" evidence="11">
    <location>
        <begin position="1"/>
        <end position="173"/>
    </location>
</feature>
<evidence type="ECO:0000256" key="5">
    <source>
        <dbReference type="ARBA" id="ARBA00023180"/>
    </source>
</evidence>
<dbReference type="InterPro" id="IPR050780">
    <property type="entry name" value="Mucin_vWF_Thrombospondin_sf"/>
</dbReference>
<evidence type="ECO:0000256" key="2">
    <source>
        <dbReference type="ARBA" id="ARBA00022475"/>
    </source>
</evidence>
<dbReference type="PANTHER" id="PTHR11339">
    <property type="entry name" value="EXTRACELLULAR MATRIX GLYCOPROTEIN RELATED"/>
    <property type="match status" value="1"/>
</dbReference>
<keyword evidence="5" id="KW-0325">Glycoprotein</keyword>
<feature type="signal peptide" evidence="10">
    <location>
        <begin position="1"/>
        <end position="21"/>
    </location>
</feature>
<evidence type="ECO:0000256" key="4">
    <source>
        <dbReference type="ARBA" id="ARBA00023157"/>
    </source>
</evidence>
<feature type="domain" description="MAM" evidence="11">
    <location>
        <begin position="877"/>
        <end position="1034"/>
    </location>
</feature>
<accession>A0A9W7W800</accession>
<reference evidence="13" key="1">
    <citation type="submission" date="2021-02" db="EMBL/GenBank/DDBJ databases">
        <title>Comparative genomics reveals that relaxation of natural selection precedes convergent phenotypic evolution of cavefish.</title>
        <authorList>
            <person name="Peng Z."/>
        </authorList>
    </citation>
    <scope>NUCLEOTIDE SEQUENCE</scope>
    <source>
        <tissue evidence="13">Muscle</tissue>
    </source>
</reference>
<comment type="subcellular location">
    <subcellularLocation>
        <location evidence="1">Cell membrane</location>
        <topology evidence="1">Single-pass type I membrane protein</topology>
    </subcellularLocation>
</comment>
<organism evidence="13 14">
    <name type="scientific">Triplophysa rosa</name>
    <name type="common">Cave loach</name>
    <dbReference type="NCBI Taxonomy" id="992332"/>
    <lineage>
        <taxon>Eukaryota</taxon>
        <taxon>Metazoa</taxon>
        <taxon>Chordata</taxon>
        <taxon>Craniata</taxon>
        <taxon>Vertebrata</taxon>
        <taxon>Euteleostomi</taxon>
        <taxon>Actinopterygii</taxon>
        <taxon>Neopterygii</taxon>
        <taxon>Teleostei</taxon>
        <taxon>Ostariophysi</taxon>
        <taxon>Cypriniformes</taxon>
        <taxon>Nemacheilidae</taxon>
        <taxon>Triplophysa</taxon>
    </lineage>
</organism>
<dbReference type="InterPro" id="IPR001846">
    <property type="entry name" value="VWF_type-D"/>
</dbReference>
<feature type="region of interest" description="Disordered" evidence="9">
    <location>
        <begin position="1247"/>
        <end position="1302"/>
    </location>
</feature>
<dbReference type="Proteomes" id="UP001059041">
    <property type="component" value="Unassembled WGS sequence"/>
</dbReference>
<evidence type="ECO:0000256" key="10">
    <source>
        <dbReference type="SAM" id="SignalP"/>
    </source>
</evidence>
<protein>
    <recommendedName>
        <fullName evidence="8">Zonadhesin</fullName>
    </recommendedName>
</protein>
<dbReference type="EMBL" id="JAFHDT010000105">
    <property type="protein sequence ID" value="KAI7790486.1"/>
    <property type="molecule type" value="Genomic_DNA"/>
</dbReference>
<comment type="subunit">
    <text evidence="7">Probably forms covalent oligomers.</text>
</comment>
<dbReference type="InterPro" id="IPR036084">
    <property type="entry name" value="Ser_inhib-like_sf"/>
</dbReference>
<evidence type="ECO:0000256" key="1">
    <source>
        <dbReference type="ARBA" id="ARBA00004251"/>
    </source>
</evidence>
<feature type="domain" description="VWFD" evidence="12">
    <location>
        <begin position="594"/>
        <end position="768"/>
    </location>
</feature>
<feature type="chain" id="PRO_5040943319" description="Zonadhesin" evidence="10">
    <location>
        <begin position="22"/>
        <end position="1637"/>
    </location>
</feature>
<dbReference type="PROSITE" id="PS50060">
    <property type="entry name" value="MAM_2"/>
    <property type="match status" value="3"/>
</dbReference>
<evidence type="ECO:0000259" key="11">
    <source>
        <dbReference type="PROSITE" id="PS50060"/>
    </source>
</evidence>
<feature type="domain" description="MAM" evidence="11">
    <location>
        <begin position="1063"/>
        <end position="1220"/>
    </location>
</feature>
<dbReference type="Pfam" id="PF08742">
    <property type="entry name" value="C8"/>
    <property type="match status" value="2"/>
</dbReference>
<evidence type="ECO:0000259" key="12">
    <source>
        <dbReference type="PROSITE" id="PS51233"/>
    </source>
</evidence>
<keyword evidence="2" id="KW-0472">Membrane</keyword>
<dbReference type="SUPFAM" id="SSF49899">
    <property type="entry name" value="Concanavalin A-like lectins/glucanases"/>
    <property type="match status" value="3"/>
</dbReference>
<dbReference type="Pfam" id="PF00629">
    <property type="entry name" value="MAM"/>
    <property type="match status" value="3"/>
</dbReference>
<keyword evidence="14" id="KW-1185">Reference proteome</keyword>
<evidence type="ECO:0000256" key="3">
    <source>
        <dbReference type="ARBA" id="ARBA00022737"/>
    </source>
</evidence>
<proteinExistence type="predicted"/>
<dbReference type="GO" id="GO:0031012">
    <property type="term" value="C:extracellular matrix"/>
    <property type="evidence" value="ECO:0007669"/>
    <property type="project" value="TreeGrafter"/>
</dbReference>
<dbReference type="Pfam" id="PF01826">
    <property type="entry name" value="TIL"/>
    <property type="match status" value="2"/>
</dbReference>
<keyword evidence="4" id="KW-1015">Disulfide bond</keyword>
<feature type="domain" description="VWFD" evidence="12">
    <location>
        <begin position="1426"/>
        <end position="1612"/>
    </location>
</feature>
<evidence type="ECO:0000313" key="14">
    <source>
        <dbReference type="Proteomes" id="UP001059041"/>
    </source>
</evidence>
<name>A0A9W7W800_TRIRA</name>
<dbReference type="SUPFAM" id="SSF57567">
    <property type="entry name" value="Serine protease inhibitors"/>
    <property type="match status" value="2"/>
</dbReference>
<dbReference type="FunFam" id="2.60.120.200:FF:000128">
    <property type="entry name" value="enteropeptidase isoform X2"/>
    <property type="match status" value="1"/>
</dbReference>
<dbReference type="InterPro" id="IPR025615">
    <property type="entry name" value="TILa_dom"/>
</dbReference>
<comment type="caution">
    <text evidence="13">The sequence shown here is derived from an EMBL/GenBank/DDBJ whole genome shotgun (WGS) entry which is preliminary data.</text>
</comment>
<evidence type="ECO:0000256" key="7">
    <source>
        <dbReference type="ARBA" id="ARBA00065625"/>
    </source>
</evidence>
<feature type="domain" description="VWFD" evidence="12">
    <location>
        <begin position="211"/>
        <end position="389"/>
    </location>
</feature>
<dbReference type="SMART" id="SM00137">
    <property type="entry name" value="MAM"/>
    <property type="match status" value="2"/>
</dbReference>
<dbReference type="PROSITE" id="PS51233">
    <property type="entry name" value="VWFD"/>
    <property type="match status" value="3"/>
</dbReference>
<dbReference type="CDD" id="cd06263">
    <property type="entry name" value="MAM"/>
    <property type="match status" value="2"/>
</dbReference>
<dbReference type="SMART" id="SM00216">
    <property type="entry name" value="VWD"/>
    <property type="match status" value="3"/>
</dbReference>
<dbReference type="InterPro" id="IPR000998">
    <property type="entry name" value="MAM_dom"/>
</dbReference>
<dbReference type="GO" id="GO:0005615">
    <property type="term" value="C:extracellular space"/>
    <property type="evidence" value="ECO:0007669"/>
    <property type="project" value="TreeGrafter"/>
</dbReference>
<feature type="compositionally biased region" description="Low complexity" evidence="9">
    <location>
        <begin position="1250"/>
        <end position="1275"/>
    </location>
</feature>
<feature type="compositionally biased region" description="Polar residues" evidence="9">
    <location>
        <begin position="1276"/>
        <end position="1302"/>
    </location>
</feature>
<dbReference type="InterPro" id="IPR013320">
    <property type="entry name" value="ConA-like_dom_sf"/>
</dbReference>
<keyword evidence="10" id="KW-0732">Signal</keyword>
<gene>
    <name evidence="13" type="ORF">IRJ41_012549</name>
</gene>
<keyword evidence="2" id="KW-1003">Cell membrane</keyword>
<dbReference type="InterPro" id="IPR014853">
    <property type="entry name" value="VWF/SSPO/ZAN-like_Cys-rich_dom"/>
</dbReference>
<keyword evidence="3" id="KW-0677">Repeat</keyword>
<dbReference type="InterPro" id="IPR002919">
    <property type="entry name" value="TIL_dom"/>
</dbReference>
<comment type="function">
    <text evidence="6">Binds in a species-specific manner to the zona pellucida of the egg. May be involved in gamete recognition and/or signaling.</text>
</comment>
<dbReference type="FunFam" id="2.10.25.10:FF:000055">
    <property type="entry name" value="alpha-tectorin isoform X1"/>
    <property type="match status" value="1"/>
</dbReference>
<dbReference type="GO" id="GO:0005886">
    <property type="term" value="C:plasma membrane"/>
    <property type="evidence" value="ECO:0007669"/>
    <property type="project" value="UniProtKB-SubCell"/>
</dbReference>
<dbReference type="CDD" id="cd19941">
    <property type="entry name" value="TIL"/>
    <property type="match status" value="2"/>
</dbReference>
<dbReference type="SMART" id="SM00832">
    <property type="entry name" value="C8"/>
    <property type="match status" value="2"/>
</dbReference>
<dbReference type="Gene3D" id="2.60.120.200">
    <property type="match status" value="3"/>
</dbReference>
<dbReference type="Pfam" id="PF00094">
    <property type="entry name" value="VWD"/>
    <property type="match status" value="3"/>
</dbReference>
<evidence type="ECO:0000256" key="9">
    <source>
        <dbReference type="SAM" id="MobiDB-lite"/>
    </source>
</evidence>
<evidence type="ECO:0000256" key="8">
    <source>
        <dbReference type="ARBA" id="ARBA00067986"/>
    </source>
</evidence>
<dbReference type="Gene3D" id="2.10.25.10">
    <property type="entry name" value="Laminin"/>
    <property type="match status" value="2"/>
</dbReference>
<dbReference type="PANTHER" id="PTHR11339:SF374">
    <property type="entry name" value="ZONADHESIN"/>
    <property type="match status" value="1"/>
</dbReference>
<evidence type="ECO:0000256" key="6">
    <source>
        <dbReference type="ARBA" id="ARBA00057483"/>
    </source>
</evidence>
<dbReference type="Pfam" id="PF12714">
    <property type="entry name" value="TILa"/>
    <property type="match status" value="2"/>
</dbReference>
<sequence>MSGGTYFKLLCLVAFSINTDAYWGNIPLALPDRRSNADYFTKCDFGSDLATFCDWTSGGLGTETDENPQDIDAFRLKSGFLHISEDSCLEFWYHKPSHRSSELKVFLAEDTLQKLLWSSETARNGDWREVYIPLMSHPDNNSVQVIFELSQGLRLDDETAFDRVGIRKGQCGAQCQPGAKFWTSETTRCTCNDEQLTCSHMPWSNDDFTFGTCHVSSDSHYTSFDGVNFLLDNPCMYVLSRVCDMSGLLPEFSVEVRNEKKGDSSISSVHQVNVNTHGLRVAMLRKERRRVMVNGIWRNVPLHLKENTVVIDTEENAVVLHTDFNMTVSYMRSGAVQVVLPNHYSNKVCGICGNFNQLMTDDFNVPEGLPLGYALETGKSWESHDAICEEPILPIVCTETEELEYSSDLYCGVLTSRQGPFSKCSLVLGGENFLQNCKLQMCTAHGDPEVLCHTLQTFSETCNKAGITVPAWRNSTFCPLVCGPHSHYNACVSGCQEICSSLDAAGTCGICEERCECDDGFLLSGGTCVLEEDCGCWVNEQHYVIRETFMEGDCDTLCECQGHGKIHCSPVSCLAGEVCMVQDGIEGCFPSSPVTCCVYGDPHYITFDGKAYSFWGTCNYTIVKTCGPADTQFTITARNEGRENPTSSSLNSVALDMEEFHLTIRKNKLVYVNGAPVNLPADFGSVHLSQSGPYAQVDTDFGVRMLFDGNSRLFVQVDERYRGLLCGLCGTYSGSQFDDFLTPDGNNLAHPHEFASSWNTDDNDWPCSNGSPDPPVCDLDLENAAYTECSALFGDVFTECHWFVPPQIYVTSCITDYCTYQGDKSQLCTSFEDYVSACEVAEVFPTDWRNHTFCDLGPLLPSTNAPKPTSLPESCKWSCNFDQDDCGWEQLIQDSFDWTRWSGSTPSELTGPTGDHTTGNGFYMYIEGDSMVHGDSARMMTPVCYTFEKQCVSFWYHMYGPANAMALNLYLFENNRAVKLWSNVNNQGTRWFQAKVEIKPQAAFQIIVEGIRGSDPRSDVAIDDVVIRYGGCEDIPIDDIDTTTLAPPRTSSNSVIPHPVCGLNCDFESDICSWTQLLTDVFDWTRHIGPTPTLKTGPSSDHTTGSGYYIYIEGDSATHGDTARLLSAECTDVQPQCLQFWYHMNGASSTMGLSVYQLEGNLAQEVWRRRENHGDMWHHALVDLRPTVKFHVIFEGRRGSTALSDVAIDDVSLHRGTCDDLVNQVKPTPPVPLPPTVQTTARPIQTTAEPVQTTTRPVQTTADPIQTTTRPIQTTAESIQTTTRPVHTTNESVQTTAGPIQTTASKPSCPINSYYTDCIPACQPTCSHLHGPPNCNTEEPCVQGCMCDDGFVLKQRTCVPISECGCKDSHGNIHSFGEVWYGSHCSQRCECEDDGEIECEDYECDGNEICHVTEQGQHMCQKAEFSKCTIDDDPEYRTFDKMTHKFKGKDSYILVKTTGLPSKISDVYVVTINKKVKDKSSEEDSSEEDDDDGRLRAIRIRVYNHTVEFKKGRKITVDGLSVRAPISPSGGIKIWERSSRVFLKTDFGLFVEFDGKHEAEITLSHTYKMKIGGLCGNFDAVSKNDMIKPNGEQARNVKEFGESWRVTDRRSVLHSVALIIINDLSMHTITFFIHLHL</sequence>
<dbReference type="PRINTS" id="PR00020">
    <property type="entry name" value="MAMDOMAIN"/>
</dbReference>
<evidence type="ECO:0000313" key="13">
    <source>
        <dbReference type="EMBL" id="KAI7790486.1"/>
    </source>
</evidence>